<reference evidence="2 3" key="1">
    <citation type="submission" date="2019-07" db="EMBL/GenBank/DDBJ databases">
        <title>Whole genome shotgun sequence of Thiobacillus plumbophilus NBRC 107929.</title>
        <authorList>
            <person name="Hosoyama A."/>
            <person name="Uohara A."/>
            <person name="Ohji S."/>
            <person name="Ichikawa N."/>
        </authorList>
    </citation>
    <scope>NUCLEOTIDE SEQUENCE [LARGE SCALE GENOMIC DNA]</scope>
    <source>
        <strain evidence="2 3">NBRC 107929</strain>
    </source>
</reference>
<sequence>MSDTPVSITFHPREDNGPVLRHWQTYPGNFRGLATQSGELDCGDYDLGGGVVVERKSATDFSLAVMDKRLFGEVGKLKSSFDQPVYIIEGDLYGGRFHTDPLVIREAIAWLTIGAGVPLVPSPGAEFSAELMYTMARQAQHGIGHPIVMRNGKPFDPVNGQRYLVEGLPGINEGMARALLDRFGSAAAVFAASVDALAGVAGITPQAAGRMRRVLDAHWPGTRA</sequence>
<accession>A0A512L456</accession>
<dbReference type="SMART" id="SM00891">
    <property type="entry name" value="ERCC4"/>
    <property type="match status" value="1"/>
</dbReference>
<dbReference type="SUPFAM" id="SSF47781">
    <property type="entry name" value="RuvA domain 2-like"/>
    <property type="match status" value="1"/>
</dbReference>
<dbReference type="Pfam" id="PF14520">
    <property type="entry name" value="HHH_5"/>
    <property type="match status" value="1"/>
</dbReference>
<dbReference type="Proteomes" id="UP000321337">
    <property type="component" value="Unassembled WGS sequence"/>
</dbReference>
<dbReference type="InterPro" id="IPR006166">
    <property type="entry name" value="ERCC4_domain"/>
</dbReference>
<name>A0A512L456_9PROT</name>
<keyword evidence="3" id="KW-1185">Reference proteome</keyword>
<dbReference type="Pfam" id="PF02732">
    <property type="entry name" value="ERCC4"/>
    <property type="match status" value="1"/>
</dbReference>
<evidence type="ECO:0000259" key="1">
    <source>
        <dbReference type="SMART" id="SM00891"/>
    </source>
</evidence>
<evidence type="ECO:0000313" key="2">
    <source>
        <dbReference type="EMBL" id="GEP29247.1"/>
    </source>
</evidence>
<dbReference type="SUPFAM" id="SSF52980">
    <property type="entry name" value="Restriction endonuclease-like"/>
    <property type="match status" value="1"/>
</dbReference>
<gene>
    <name evidence="2" type="ORF">TPL01_03850</name>
</gene>
<dbReference type="GO" id="GO:0006259">
    <property type="term" value="P:DNA metabolic process"/>
    <property type="evidence" value="ECO:0007669"/>
    <property type="project" value="UniProtKB-ARBA"/>
</dbReference>
<comment type="caution">
    <text evidence="2">The sequence shown here is derived from an EMBL/GenBank/DDBJ whole genome shotgun (WGS) entry which is preliminary data.</text>
</comment>
<dbReference type="EMBL" id="BKAD01000003">
    <property type="protein sequence ID" value="GEP29247.1"/>
    <property type="molecule type" value="Genomic_DNA"/>
</dbReference>
<proteinExistence type="predicted"/>
<dbReference type="GO" id="GO:0004518">
    <property type="term" value="F:nuclease activity"/>
    <property type="evidence" value="ECO:0007669"/>
    <property type="project" value="InterPro"/>
</dbReference>
<evidence type="ECO:0000313" key="3">
    <source>
        <dbReference type="Proteomes" id="UP000321337"/>
    </source>
</evidence>
<dbReference type="InterPro" id="IPR011335">
    <property type="entry name" value="Restrct_endonuc-II-like"/>
</dbReference>
<dbReference type="Gene3D" id="1.10.150.20">
    <property type="entry name" value="5' to 3' exonuclease, C-terminal subdomain"/>
    <property type="match status" value="1"/>
</dbReference>
<dbReference type="AlphaFoldDB" id="A0A512L456"/>
<dbReference type="Gene3D" id="3.40.50.10130">
    <property type="match status" value="1"/>
</dbReference>
<organism evidence="2 3">
    <name type="scientific">Sulfuriferula plumbiphila</name>
    <dbReference type="NCBI Taxonomy" id="171865"/>
    <lineage>
        <taxon>Bacteria</taxon>
        <taxon>Pseudomonadati</taxon>
        <taxon>Pseudomonadota</taxon>
        <taxon>Betaproteobacteria</taxon>
        <taxon>Nitrosomonadales</taxon>
        <taxon>Sulfuricellaceae</taxon>
        <taxon>Sulfuriferula</taxon>
    </lineage>
</organism>
<dbReference type="GO" id="GO:0003677">
    <property type="term" value="F:DNA binding"/>
    <property type="evidence" value="ECO:0007669"/>
    <property type="project" value="InterPro"/>
</dbReference>
<dbReference type="RefSeq" id="WP_161984290.1">
    <property type="nucleotide sequence ID" value="NZ_AP021884.1"/>
</dbReference>
<dbReference type="InterPro" id="IPR010994">
    <property type="entry name" value="RuvA_2-like"/>
</dbReference>
<protein>
    <recommendedName>
        <fullName evidence="1">ERCC4 domain-containing protein</fullName>
    </recommendedName>
</protein>
<feature type="domain" description="ERCC4" evidence="1">
    <location>
        <begin position="14"/>
        <end position="92"/>
    </location>
</feature>